<evidence type="ECO:0000256" key="9">
    <source>
        <dbReference type="RuleBase" id="RU000589"/>
    </source>
</evidence>
<dbReference type="InterPro" id="IPR006501">
    <property type="entry name" value="Pectinesterase_inhib_dom"/>
</dbReference>
<evidence type="ECO:0000256" key="3">
    <source>
        <dbReference type="ARBA" id="ARBA00006027"/>
    </source>
</evidence>
<dbReference type="EMBL" id="PSQE01000003">
    <property type="protein sequence ID" value="RHN66361.1"/>
    <property type="molecule type" value="Genomic_DNA"/>
</dbReference>
<protein>
    <recommendedName>
        <fullName evidence="9">Pectinesterase</fullName>
        <ecNumber evidence="9">3.1.1.11</ecNumber>
    </recommendedName>
</protein>
<evidence type="ECO:0000259" key="10">
    <source>
        <dbReference type="SMART" id="SM00856"/>
    </source>
</evidence>
<comment type="pathway">
    <text evidence="2 9">Glycan metabolism; pectin degradation; 2-dehydro-3-deoxy-D-gluconate from pectin: step 1/5.</text>
</comment>
<dbReference type="AlphaFoldDB" id="A0A396INJ2"/>
<proteinExistence type="inferred from homology"/>
<dbReference type="InterPro" id="IPR035513">
    <property type="entry name" value="Invertase/methylesterase_inhib"/>
</dbReference>
<comment type="similarity">
    <text evidence="4">In the C-terminal section; belongs to the pectinesterase family.</text>
</comment>
<comment type="catalytic activity">
    <reaction evidence="9">
        <text>[(1-&gt;4)-alpha-D-galacturonosyl methyl ester](n) + n H2O = [(1-&gt;4)-alpha-D-galacturonosyl](n) + n methanol + n H(+)</text>
        <dbReference type="Rhea" id="RHEA:22380"/>
        <dbReference type="Rhea" id="RHEA-COMP:14570"/>
        <dbReference type="Rhea" id="RHEA-COMP:14573"/>
        <dbReference type="ChEBI" id="CHEBI:15377"/>
        <dbReference type="ChEBI" id="CHEBI:15378"/>
        <dbReference type="ChEBI" id="CHEBI:17790"/>
        <dbReference type="ChEBI" id="CHEBI:140522"/>
        <dbReference type="ChEBI" id="CHEBI:140523"/>
        <dbReference type="EC" id="3.1.1.11"/>
    </reaction>
</comment>
<feature type="signal peptide" evidence="9">
    <location>
        <begin position="1"/>
        <end position="23"/>
    </location>
</feature>
<gene>
    <name evidence="11" type="ORF">MtrunA17_Chr3g0090091</name>
</gene>
<dbReference type="InterPro" id="IPR011050">
    <property type="entry name" value="Pectin_lyase_fold/virulence"/>
</dbReference>
<feature type="domain" description="Pectinesterase inhibitor" evidence="10">
    <location>
        <begin position="27"/>
        <end position="176"/>
    </location>
</feature>
<evidence type="ECO:0000256" key="5">
    <source>
        <dbReference type="ARBA" id="ARBA00022512"/>
    </source>
</evidence>
<evidence type="ECO:0000256" key="1">
    <source>
        <dbReference type="ARBA" id="ARBA00004191"/>
    </source>
</evidence>
<evidence type="ECO:0000256" key="4">
    <source>
        <dbReference type="ARBA" id="ARBA00007786"/>
    </source>
</evidence>
<dbReference type="Pfam" id="PF01095">
    <property type="entry name" value="Pectinesterase"/>
    <property type="match status" value="1"/>
</dbReference>
<accession>A0A396INJ2</accession>
<sequence length="528" mass="59393">MAIIGKTWFVLFFLSSIFSIVSSRKGPSSSNIDWWCNLTPHPKPCKHYTTQMNNHFKIKHRIEFREMLVQLALNQALTMQKEAHENSQQQNSSVHKTVHGDCLKLYENTIFHLNRTLEGLNNASKNCSPNDAQTWLTTSLTNIETCKSGALELNAQDFNFIMQANVTEMIRNILAINMHFLNHKTETEIEEGSLPNWFSVHERKLLQSKSPMKFNLVVAKDGSGQYKTVQAALNAAAKRKYKTRYVIHVKKGVYKENIEVAVHNDNIMLVGDGMQNTIITSSRSVQGGFTTYSSATAGIDGLHFIARDITFQNTAGPHKGQAVALRSASDLSVFYRCTISGYQDTLMAHAQRQFYRQCFIYGTVDFIFGNAAVVFQNCNIFARKPLDGQANMITAQGRGDPFQNTGISFHNCQIRAASDLKPVVDKYKTFLGRPWQQYSRVMVMKTFMDTLVSPLGWSPWGDTDFAQDTLYYGEYENYGPGSSTTNRVNWPGYHVITNPKEASKFTVAGLLAGPTWLAKTTVPFTSGL</sequence>
<dbReference type="PANTHER" id="PTHR31707">
    <property type="entry name" value="PECTINESTERASE"/>
    <property type="match status" value="1"/>
</dbReference>
<dbReference type="InterPro" id="IPR033131">
    <property type="entry name" value="Pectinesterase_Asp_AS"/>
</dbReference>
<name>A0A396INJ2_MEDTR</name>
<evidence type="ECO:0000256" key="8">
    <source>
        <dbReference type="PROSITE-ProRule" id="PRU10040"/>
    </source>
</evidence>
<evidence type="ECO:0000256" key="7">
    <source>
        <dbReference type="ARBA" id="ARBA00023085"/>
    </source>
</evidence>
<feature type="chain" id="PRO_5017106214" description="Pectinesterase" evidence="9">
    <location>
        <begin position="24"/>
        <end position="528"/>
    </location>
</feature>
<dbReference type="Pfam" id="PF04043">
    <property type="entry name" value="PMEI"/>
    <property type="match status" value="1"/>
</dbReference>
<dbReference type="EC" id="3.1.1.11" evidence="9"/>
<dbReference type="InterPro" id="IPR012334">
    <property type="entry name" value="Pectin_lyas_fold"/>
</dbReference>
<keyword evidence="7 9" id="KW-0063">Aspartyl esterase</keyword>
<comment type="subcellular location">
    <subcellularLocation>
        <location evidence="1">Secreted</location>
        <location evidence="1">Cell wall</location>
    </subcellularLocation>
</comment>
<comment type="caution">
    <text evidence="11">The sequence shown here is derived from an EMBL/GenBank/DDBJ whole genome shotgun (WGS) entry which is preliminary data.</text>
</comment>
<dbReference type="GO" id="GO:0042545">
    <property type="term" value="P:cell wall modification"/>
    <property type="evidence" value="ECO:0007669"/>
    <property type="project" value="UniProtKB-UniRule"/>
</dbReference>
<dbReference type="SUPFAM" id="SSF101148">
    <property type="entry name" value="Plant invertase/pectin methylesterase inhibitor"/>
    <property type="match status" value="1"/>
</dbReference>
<dbReference type="GO" id="GO:0045490">
    <property type="term" value="P:pectin catabolic process"/>
    <property type="evidence" value="ECO:0007669"/>
    <property type="project" value="UniProtKB-UniRule"/>
</dbReference>
<dbReference type="Gramene" id="rna14328">
    <property type="protein sequence ID" value="RHN66361.1"/>
    <property type="gene ID" value="gene14328"/>
</dbReference>
<keyword evidence="5" id="KW-0964">Secreted</keyword>
<comment type="similarity">
    <text evidence="3">In the N-terminal section; belongs to the PMEI family.</text>
</comment>
<keyword evidence="6 9" id="KW-0378">Hydrolase</keyword>
<dbReference type="UniPathway" id="UPA00545">
    <property type="reaction ID" value="UER00823"/>
</dbReference>
<dbReference type="OrthoDB" id="2019149at2759"/>
<evidence type="ECO:0000313" key="11">
    <source>
        <dbReference type="EMBL" id="RHN66361.1"/>
    </source>
</evidence>
<dbReference type="GO" id="GO:0030599">
    <property type="term" value="F:pectinesterase activity"/>
    <property type="evidence" value="ECO:0007669"/>
    <property type="project" value="UniProtKB-UniRule"/>
</dbReference>
<reference evidence="11" key="1">
    <citation type="journal article" date="2018" name="Nat. Plants">
        <title>Whole-genome landscape of Medicago truncatula symbiotic genes.</title>
        <authorList>
            <person name="Pecrix Y."/>
            <person name="Gamas P."/>
            <person name="Carrere S."/>
        </authorList>
    </citation>
    <scope>NUCLEOTIDE SEQUENCE</scope>
    <source>
        <tissue evidence="11">Leaves</tissue>
    </source>
</reference>
<evidence type="ECO:0000256" key="6">
    <source>
        <dbReference type="ARBA" id="ARBA00022801"/>
    </source>
</evidence>
<dbReference type="CDD" id="cd15798">
    <property type="entry name" value="PMEI-like_3"/>
    <property type="match status" value="1"/>
</dbReference>
<dbReference type="OMA" id="RIEFREM"/>
<dbReference type="SMART" id="SM00856">
    <property type="entry name" value="PMEI"/>
    <property type="match status" value="1"/>
</dbReference>
<dbReference type="Gene3D" id="1.20.140.40">
    <property type="entry name" value="Invertase/pectin methylesterase inhibitor family protein"/>
    <property type="match status" value="1"/>
</dbReference>
<dbReference type="PROSITE" id="PS00503">
    <property type="entry name" value="PECTINESTERASE_2"/>
    <property type="match status" value="1"/>
</dbReference>
<dbReference type="Proteomes" id="UP000265566">
    <property type="component" value="Chromosome 3"/>
</dbReference>
<dbReference type="Gene3D" id="2.160.20.10">
    <property type="entry name" value="Single-stranded right-handed beta-helix, Pectin lyase-like"/>
    <property type="match status" value="1"/>
</dbReference>
<feature type="active site" evidence="8">
    <location>
        <position position="365"/>
    </location>
</feature>
<evidence type="ECO:0000256" key="2">
    <source>
        <dbReference type="ARBA" id="ARBA00005184"/>
    </source>
</evidence>
<organism evidence="11">
    <name type="scientific">Medicago truncatula</name>
    <name type="common">Barrel medic</name>
    <name type="synonym">Medicago tribuloides</name>
    <dbReference type="NCBI Taxonomy" id="3880"/>
    <lineage>
        <taxon>Eukaryota</taxon>
        <taxon>Viridiplantae</taxon>
        <taxon>Streptophyta</taxon>
        <taxon>Embryophyta</taxon>
        <taxon>Tracheophyta</taxon>
        <taxon>Spermatophyta</taxon>
        <taxon>Magnoliopsida</taxon>
        <taxon>eudicotyledons</taxon>
        <taxon>Gunneridae</taxon>
        <taxon>Pentapetalae</taxon>
        <taxon>rosids</taxon>
        <taxon>fabids</taxon>
        <taxon>Fabales</taxon>
        <taxon>Fabaceae</taxon>
        <taxon>Papilionoideae</taxon>
        <taxon>50 kb inversion clade</taxon>
        <taxon>NPAAA clade</taxon>
        <taxon>Hologalegina</taxon>
        <taxon>IRL clade</taxon>
        <taxon>Trifolieae</taxon>
        <taxon>Medicago</taxon>
    </lineage>
</organism>
<dbReference type="GO" id="GO:0004857">
    <property type="term" value="F:enzyme inhibitor activity"/>
    <property type="evidence" value="ECO:0007669"/>
    <property type="project" value="InterPro"/>
</dbReference>
<keyword evidence="5" id="KW-0134">Cell wall</keyword>
<keyword evidence="9" id="KW-0732">Signal</keyword>
<dbReference type="FunFam" id="2.160.20.10:FF:000001">
    <property type="entry name" value="Pectinesterase"/>
    <property type="match status" value="1"/>
</dbReference>
<dbReference type="SUPFAM" id="SSF51126">
    <property type="entry name" value="Pectin lyase-like"/>
    <property type="match status" value="1"/>
</dbReference>
<dbReference type="InterPro" id="IPR000070">
    <property type="entry name" value="Pectinesterase_cat"/>
</dbReference>
<dbReference type="NCBIfam" id="TIGR01614">
    <property type="entry name" value="PME_inhib"/>
    <property type="match status" value="1"/>
</dbReference>